<dbReference type="InterPro" id="IPR037056">
    <property type="entry name" value="RNase_H1_N_sf"/>
</dbReference>
<name>A0ABR2ZPL1_9AGAR</name>
<proteinExistence type="predicted"/>
<gene>
    <name evidence="3" type="ORF">AAF712_010147</name>
</gene>
<dbReference type="InterPro" id="IPR011320">
    <property type="entry name" value="RNase_H1_N"/>
</dbReference>
<evidence type="ECO:0000313" key="3">
    <source>
        <dbReference type="EMBL" id="KAL0063016.1"/>
    </source>
</evidence>
<evidence type="ECO:0000259" key="2">
    <source>
        <dbReference type="Pfam" id="PF01693"/>
    </source>
</evidence>
<dbReference type="SUPFAM" id="SSF55658">
    <property type="entry name" value="L9 N-domain-like"/>
    <property type="match status" value="1"/>
</dbReference>
<sequence>MAFKADSPLYSRKVTKSSTRTVEQRSPTKTVTRTTTHTKTVVVTTSPSGSVPRPPPSPQFSDSDNPNDDAVIEFATDSEEEEEIPPPTYTPMASGTHPTNHSQPVRPPRSQSVPLPRPQTARPPRSSHSPPATTSGTADTSNDEQIAAYYESRYPGLVPYPGKPENASLRGTSLYYVVTAGRSVGIFTDWNYASSLVSGVSNASHQRHTRSFRAWLAYRHAWASKSIRILDNHQDTAPLHTQILDNGLDRQLGNLSLI</sequence>
<feature type="compositionally biased region" description="Low complexity" evidence="1">
    <location>
        <begin position="27"/>
        <end position="51"/>
    </location>
</feature>
<feature type="domain" description="Ribonuclease H1 N-terminal" evidence="2">
    <location>
        <begin position="175"/>
        <end position="207"/>
    </location>
</feature>
<feature type="compositionally biased region" description="Low complexity" evidence="1">
    <location>
        <begin position="120"/>
        <end position="135"/>
    </location>
</feature>
<accession>A0ABR2ZPL1</accession>
<dbReference type="Proteomes" id="UP001437256">
    <property type="component" value="Unassembled WGS sequence"/>
</dbReference>
<dbReference type="Pfam" id="PF01693">
    <property type="entry name" value="Cauli_VI"/>
    <property type="match status" value="1"/>
</dbReference>
<comment type="caution">
    <text evidence="3">The sequence shown here is derived from an EMBL/GenBank/DDBJ whole genome shotgun (WGS) entry which is preliminary data.</text>
</comment>
<feature type="compositionally biased region" description="Polar residues" evidence="1">
    <location>
        <begin position="16"/>
        <end position="25"/>
    </location>
</feature>
<organism evidence="3 4">
    <name type="scientific">Marasmius tenuissimus</name>
    <dbReference type="NCBI Taxonomy" id="585030"/>
    <lineage>
        <taxon>Eukaryota</taxon>
        <taxon>Fungi</taxon>
        <taxon>Dikarya</taxon>
        <taxon>Basidiomycota</taxon>
        <taxon>Agaricomycotina</taxon>
        <taxon>Agaricomycetes</taxon>
        <taxon>Agaricomycetidae</taxon>
        <taxon>Agaricales</taxon>
        <taxon>Marasmiineae</taxon>
        <taxon>Marasmiaceae</taxon>
        <taxon>Marasmius</taxon>
    </lineage>
</organism>
<dbReference type="Gene3D" id="3.40.970.10">
    <property type="entry name" value="Ribonuclease H1, N-terminal domain"/>
    <property type="match status" value="1"/>
</dbReference>
<feature type="region of interest" description="Disordered" evidence="1">
    <location>
        <begin position="1"/>
        <end position="143"/>
    </location>
</feature>
<keyword evidence="4" id="KW-1185">Reference proteome</keyword>
<dbReference type="EMBL" id="JBBXMP010000090">
    <property type="protein sequence ID" value="KAL0063016.1"/>
    <property type="molecule type" value="Genomic_DNA"/>
</dbReference>
<reference evidence="3 4" key="1">
    <citation type="submission" date="2024-05" db="EMBL/GenBank/DDBJ databases">
        <title>A draft genome resource for the thread blight pathogen Marasmius tenuissimus strain MS-2.</title>
        <authorList>
            <person name="Yulfo-Soto G.E."/>
            <person name="Baruah I.K."/>
            <person name="Amoako-Attah I."/>
            <person name="Bukari Y."/>
            <person name="Meinhardt L.W."/>
            <person name="Bailey B.A."/>
            <person name="Cohen S.P."/>
        </authorList>
    </citation>
    <scope>NUCLEOTIDE SEQUENCE [LARGE SCALE GENOMIC DNA]</scope>
    <source>
        <strain evidence="3 4">MS-2</strain>
    </source>
</reference>
<evidence type="ECO:0000256" key="1">
    <source>
        <dbReference type="SAM" id="MobiDB-lite"/>
    </source>
</evidence>
<protein>
    <recommendedName>
        <fullName evidence="2">Ribonuclease H1 N-terminal domain-containing protein</fullName>
    </recommendedName>
</protein>
<evidence type="ECO:0000313" key="4">
    <source>
        <dbReference type="Proteomes" id="UP001437256"/>
    </source>
</evidence>
<feature type="compositionally biased region" description="Acidic residues" evidence="1">
    <location>
        <begin position="65"/>
        <end position="84"/>
    </location>
</feature>
<feature type="compositionally biased region" description="Polar residues" evidence="1">
    <location>
        <begin position="91"/>
        <end position="113"/>
    </location>
</feature>
<dbReference type="InterPro" id="IPR009027">
    <property type="entry name" value="Ribosomal_bL9/RNase_H1_N"/>
</dbReference>